<proteinExistence type="inferred from homology"/>
<dbReference type="InterPro" id="IPR001509">
    <property type="entry name" value="Epimerase_deHydtase"/>
</dbReference>
<dbReference type="InterPro" id="IPR036291">
    <property type="entry name" value="NAD(P)-bd_dom_sf"/>
</dbReference>
<organism evidence="3 4">
    <name type="scientific">candidate division KSB3 bacterium</name>
    <dbReference type="NCBI Taxonomy" id="2044937"/>
    <lineage>
        <taxon>Bacteria</taxon>
        <taxon>candidate division KSB3</taxon>
    </lineage>
</organism>
<dbReference type="EMBL" id="WJJP01000204">
    <property type="protein sequence ID" value="MBD3324230.1"/>
    <property type="molecule type" value="Genomic_DNA"/>
</dbReference>
<dbReference type="Pfam" id="PF01370">
    <property type="entry name" value="Epimerase"/>
    <property type="match status" value="1"/>
</dbReference>
<feature type="domain" description="NAD-dependent epimerase/dehydratase" evidence="2">
    <location>
        <begin position="1"/>
        <end position="236"/>
    </location>
</feature>
<gene>
    <name evidence="3" type="ORF">GF339_06570</name>
</gene>
<evidence type="ECO:0000259" key="2">
    <source>
        <dbReference type="Pfam" id="PF01370"/>
    </source>
</evidence>
<comment type="caution">
    <text evidence="3">The sequence shown here is derived from an EMBL/GenBank/DDBJ whole genome shotgun (WGS) entry which is preliminary data.</text>
</comment>
<dbReference type="Gene3D" id="3.40.50.720">
    <property type="entry name" value="NAD(P)-binding Rossmann-like Domain"/>
    <property type="match status" value="1"/>
</dbReference>
<dbReference type="PANTHER" id="PTHR43000">
    <property type="entry name" value="DTDP-D-GLUCOSE 4,6-DEHYDRATASE-RELATED"/>
    <property type="match status" value="1"/>
</dbReference>
<evidence type="ECO:0000313" key="4">
    <source>
        <dbReference type="Proteomes" id="UP000649604"/>
    </source>
</evidence>
<accession>A0A9D5JU71</accession>
<name>A0A9D5JU71_9BACT</name>
<dbReference type="AlphaFoldDB" id="A0A9D5JU71"/>
<dbReference type="Proteomes" id="UP000649604">
    <property type="component" value="Unassembled WGS sequence"/>
</dbReference>
<reference evidence="3" key="1">
    <citation type="submission" date="2019-11" db="EMBL/GenBank/DDBJ databases">
        <title>Microbial mats filling the niche in hypersaline microbial mats.</title>
        <authorList>
            <person name="Wong H.L."/>
            <person name="Macleod F.I."/>
            <person name="White R.A. III"/>
            <person name="Burns B.P."/>
        </authorList>
    </citation>
    <scope>NUCLEOTIDE SEQUENCE</scope>
    <source>
        <strain evidence="3">Rbin_158</strain>
    </source>
</reference>
<comment type="similarity">
    <text evidence="1">Belongs to the NAD(P)-dependent epimerase/dehydratase family.</text>
</comment>
<evidence type="ECO:0000256" key="1">
    <source>
        <dbReference type="ARBA" id="ARBA00007637"/>
    </source>
</evidence>
<dbReference type="SUPFAM" id="SSF51735">
    <property type="entry name" value="NAD(P)-binding Rossmann-fold domains"/>
    <property type="match status" value="1"/>
</dbReference>
<evidence type="ECO:0000313" key="3">
    <source>
        <dbReference type="EMBL" id="MBD3324230.1"/>
    </source>
</evidence>
<sequence>MTGGYGHIASWAAYFLAQTGEEVILYDTNPYAPDYLDAVHDKITFIQGDVMDFPRLTDVFQQRKGQIDGILHTVGIMGELVQNNPHHYVRLNIGGTHNLLEIARIFEIPKVVYTSTGAVYGAVSGTIAEDAFPPNPCDLYGSTKVSSEYLGQQYANTFGFEFRIGRLYFCYGPGKFPSRFIRLYRMAFGALEGLEGLQMDRGADQKLDFTYIEDAGRGAALLYQATDLKHRIFNIATGVPNSVGRVAELAQKYSHFPVKVELGPGELMQRCEALDITRAKEELGFEPRYTLEEGIQRYADWLHKQVKRT</sequence>
<protein>
    <submittedName>
        <fullName evidence="3">NAD-dependent epimerase/dehydratase family protein</fullName>
    </submittedName>
</protein>